<protein>
    <submittedName>
        <fullName evidence="8">RNA polymerase</fullName>
    </submittedName>
</protein>
<dbReference type="InterPro" id="IPR014325">
    <property type="entry name" value="RNA_pol_sigma-E_actinobac"/>
</dbReference>
<dbReference type="SUPFAM" id="SSF88659">
    <property type="entry name" value="Sigma3 and sigma4 domains of RNA polymerase sigma factors"/>
    <property type="match status" value="1"/>
</dbReference>
<sequence>MDFDEYVRQRGAALVRLGRLLTGDRQHGEDLAQEVLARAFVRWGRIAAGHNPDAYLRRALVNASISRWRRGSTHEVPVAEPSDARSPQDVGSMVADRDEVWRLISRLPARQRAAVVLRYYEDLDDATIADLLGVTRETVRSQVKRAMDTLRTRISPALNGDR</sequence>
<keyword evidence="3" id="KW-0731">Sigma factor</keyword>
<evidence type="ECO:0000313" key="9">
    <source>
        <dbReference type="Proteomes" id="UP001143480"/>
    </source>
</evidence>
<reference evidence="8" key="2">
    <citation type="submission" date="2023-01" db="EMBL/GenBank/DDBJ databases">
        <authorList>
            <person name="Sun Q."/>
            <person name="Evtushenko L."/>
        </authorList>
    </citation>
    <scope>NUCLEOTIDE SEQUENCE</scope>
    <source>
        <strain evidence="8">VKM Ac-1321</strain>
    </source>
</reference>
<evidence type="ECO:0000256" key="4">
    <source>
        <dbReference type="ARBA" id="ARBA00023125"/>
    </source>
</evidence>
<evidence type="ECO:0000256" key="1">
    <source>
        <dbReference type="ARBA" id="ARBA00010641"/>
    </source>
</evidence>
<dbReference type="InterPro" id="IPR013249">
    <property type="entry name" value="RNA_pol_sigma70_r4_t2"/>
</dbReference>
<name>A0A9W6KMD0_9ACTN</name>
<dbReference type="GO" id="GO:0003677">
    <property type="term" value="F:DNA binding"/>
    <property type="evidence" value="ECO:0007669"/>
    <property type="project" value="UniProtKB-KW"/>
</dbReference>
<evidence type="ECO:0000313" key="8">
    <source>
        <dbReference type="EMBL" id="GLL03540.1"/>
    </source>
</evidence>
<accession>A0A9W6KMD0</accession>
<feature type="domain" description="RNA polymerase sigma-70 region 2" evidence="6">
    <location>
        <begin position="8"/>
        <end position="71"/>
    </location>
</feature>
<dbReference type="CDD" id="cd06171">
    <property type="entry name" value="Sigma70_r4"/>
    <property type="match status" value="1"/>
</dbReference>
<dbReference type="RefSeq" id="WP_223104337.1">
    <property type="nucleotide sequence ID" value="NZ_BAAAXA010000001.1"/>
</dbReference>
<comment type="caution">
    <text evidence="8">The sequence shown here is derived from an EMBL/GenBank/DDBJ whole genome shotgun (WGS) entry which is preliminary data.</text>
</comment>
<keyword evidence="4" id="KW-0238">DNA-binding</keyword>
<dbReference type="InterPro" id="IPR036388">
    <property type="entry name" value="WH-like_DNA-bd_sf"/>
</dbReference>
<organism evidence="8 9">
    <name type="scientific">Dactylosporangium matsuzakiense</name>
    <dbReference type="NCBI Taxonomy" id="53360"/>
    <lineage>
        <taxon>Bacteria</taxon>
        <taxon>Bacillati</taxon>
        <taxon>Actinomycetota</taxon>
        <taxon>Actinomycetes</taxon>
        <taxon>Micromonosporales</taxon>
        <taxon>Micromonosporaceae</taxon>
        <taxon>Dactylosporangium</taxon>
    </lineage>
</organism>
<dbReference type="InterPro" id="IPR013325">
    <property type="entry name" value="RNA_pol_sigma_r2"/>
</dbReference>
<dbReference type="Pfam" id="PF08281">
    <property type="entry name" value="Sigma70_r4_2"/>
    <property type="match status" value="1"/>
</dbReference>
<dbReference type="EMBL" id="BSFP01000035">
    <property type="protein sequence ID" value="GLL03540.1"/>
    <property type="molecule type" value="Genomic_DNA"/>
</dbReference>
<dbReference type="GO" id="GO:0016987">
    <property type="term" value="F:sigma factor activity"/>
    <property type="evidence" value="ECO:0007669"/>
    <property type="project" value="UniProtKB-KW"/>
</dbReference>
<dbReference type="InterPro" id="IPR014284">
    <property type="entry name" value="RNA_pol_sigma-70_dom"/>
</dbReference>
<dbReference type="PANTHER" id="PTHR43133">
    <property type="entry name" value="RNA POLYMERASE ECF-TYPE SIGMA FACTO"/>
    <property type="match status" value="1"/>
</dbReference>
<proteinExistence type="inferred from homology"/>
<dbReference type="Gene3D" id="1.10.1740.10">
    <property type="match status" value="1"/>
</dbReference>
<dbReference type="InterPro" id="IPR007627">
    <property type="entry name" value="RNA_pol_sigma70_r2"/>
</dbReference>
<keyword evidence="2" id="KW-0805">Transcription regulation</keyword>
<evidence type="ECO:0000259" key="7">
    <source>
        <dbReference type="Pfam" id="PF08281"/>
    </source>
</evidence>
<dbReference type="InterPro" id="IPR013324">
    <property type="entry name" value="RNA_pol_sigma_r3/r4-like"/>
</dbReference>
<dbReference type="PANTHER" id="PTHR43133:SF50">
    <property type="entry name" value="ECF RNA POLYMERASE SIGMA FACTOR SIGM"/>
    <property type="match status" value="1"/>
</dbReference>
<dbReference type="GO" id="GO:0006352">
    <property type="term" value="P:DNA-templated transcription initiation"/>
    <property type="evidence" value="ECO:0007669"/>
    <property type="project" value="InterPro"/>
</dbReference>
<dbReference type="Gene3D" id="1.10.10.10">
    <property type="entry name" value="Winged helix-like DNA-binding domain superfamily/Winged helix DNA-binding domain"/>
    <property type="match status" value="1"/>
</dbReference>
<keyword evidence="9" id="KW-1185">Reference proteome</keyword>
<reference evidence="8" key="1">
    <citation type="journal article" date="2014" name="Int. J. Syst. Evol. Microbiol.">
        <title>Complete genome sequence of Corynebacterium casei LMG S-19264T (=DSM 44701T), isolated from a smear-ripened cheese.</title>
        <authorList>
            <consortium name="US DOE Joint Genome Institute (JGI-PGF)"/>
            <person name="Walter F."/>
            <person name="Albersmeier A."/>
            <person name="Kalinowski J."/>
            <person name="Ruckert C."/>
        </authorList>
    </citation>
    <scope>NUCLEOTIDE SEQUENCE</scope>
    <source>
        <strain evidence="8">VKM Ac-1321</strain>
    </source>
</reference>
<dbReference type="NCBIfam" id="TIGR02983">
    <property type="entry name" value="SigE-fam_strep"/>
    <property type="match status" value="1"/>
</dbReference>
<dbReference type="SUPFAM" id="SSF88946">
    <property type="entry name" value="Sigma2 domain of RNA polymerase sigma factors"/>
    <property type="match status" value="1"/>
</dbReference>
<dbReference type="InterPro" id="IPR039425">
    <property type="entry name" value="RNA_pol_sigma-70-like"/>
</dbReference>
<evidence type="ECO:0000259" key="6">
    <source>
        <dbReference type="Pfam" id="PF04542"/>
    </source>
</evidence>
<evidence type="ECO:0000256" key="5">
    <source>
        <dbReference type="ARBA" id="ARBA00023163"/>
    </source>
</evidence>
<keyword evidence="5" id="KW-0804">Transcription</keyword>
<dbReference type="Proteomes" id="UP001143480">
    <property type="component" value="Unassembled WGS sequence"/>
</dbReference>
<comment type="similarity">
    <text evidence="1">Belongs to the sigma-70 factor family. ECF subfamily.</text>
</comment>
<feature type="domain" description="RNA polymerase sigma factor 70 region 4 type 2" evidence="7">
    <location>
        <begin position="98"/>
        <end position="149"/>
    </location>
</feature>
<dbReference type="AlphaFoldDB" id="A0A9W6KMD0"/>
<dbReference type="NCBIfam" id="TIGR02937">
    <property type="entry name" value="sigma70-ECF"/>
    <property type="match status" value="1"/>
</dbReference>
<gene>
    <name evidence="8" type="ORF">GCM10017581_052860</name>
</gene>
<evidence type="ECO:0000256" key="2">
    <source>
        <dbReference type="ARBA" id="ARBA00023015"/>
    </source>
</evidence>
<evidence type="ECO:0000256" key="3">
    <source>
        <dbReference type="ARBA" id="ARBA00023082"/>
    </source>
</evidence>
<dbReference type="Pfam" id="PF04542">
    <property type="entry name" value="Sigma70_r2"/>
    <property type="match status" value="1"/>
</dbReference>